<evidence type="ECO:0000313" key="2">
    <source>
        <dbReference type="Proteomes" id="UP000176405"/>
    </source>
</evidence>
<accession>A0A1F5K1P6</accession>
<gene>
    <name evidence="1" type="ORF">A3E45_02540</name>
</gene>
<dbReference type="STRING" id="1797780.A3E45_02540"/>
<dbReference type="Proteomes" id="UP000176405">
    <property type="component" value="Unassembled WGS sequence"/>
</dbReference>
<protein>
    <submittedName>
        <fullName evidence="1">Uncharacterized protein</fullName>
    </submittedName>
</protein>
<evidence type="ECO:0000313" key="1">
    <source>
        <dbReference type="EMBL" id="OGE34829.1"/>
    </source>
</evidence>
<name>A0A1F5K1P6_9BACT</name>
<comment type="caution">
    <text evidence="1">The sequence shown here is derived from an EMBL/GenBank/DDBJ whole genome shotgun (WGS) entry which is preliminary data.</text>
</comment>
<dbReference type="AlphaFoldDB" id="A0A1F5K1P6"/>
<reference evidence="1 2" key="1">
    <citation type="journal article" date="2016" name="Nat. Commun.">
        <title>Thousands of microbial genomes shed light on interconnected biogeochemical processes in an aquifer system.</title>
        <authorList>
            <person name="Anantharaman K."/>
            <person name="Brown C.T."/>
            <person name="Hug L.A."/>
            <person name="Sharon I."/>
            <person name="Castelle C.J."/>
            <person name="Probst A.J."/>
            <person name="Thomas B.C."/>
            <person name="Singh A."/>
            <person name="Wilkins M.J."/>
            <person name="Karaoz U."/>
            <person name="Brodie E.L."/>
            <person name="Williams K.H."/>
            <person name="Hubbard S.S."/>
            <person name="Banfield J.F."/>
        </authorList>
    </citation>
    <scope>NUCLEOTIDE SEQUENCE [LARGE SCALE GENOMIC DNA]</scope>
</reference>
<organism evidence="1 2">
    <name type="scientific">Candidatus Daviesbacteria bacterium RIFCSPHIGHO2_12_FULL_43_11</name>
    <dbReference type="NCBI Taxonomy" id="1797780"/>
    <lineage>
        <taxon>Bacteria</taxon>
        <taxon>Candidatus Daviesiibacteriota</taxon>
    </lineage>
</organism>
<sequence>MNSSQKQLTEVQRTKLMLKAQELGKTFAEWDLSTNPDFPYYSLLKQQIYKQLTEQFNVDPQKWGLKVDSGEGHYMMVREPERSIENFSAFLVDLKSGEEGSNFWVDWISPCDEDHRKYHHPEMIHQLPEDCSIRFYVRRFRGDGYSPDGKLIPDTRLRR</sequence>
<dbReference type="EMBL" id="MFDH01000032">
    <property type="protein sequence ID" value="OGE34829.1"/>
    <property type="molecule type" value="Genomic_DNA"/>
</dbReference>
<proteinExistence type="predicted"/>